<feature type="transmembrane region" description="Helical" evidence="1">
    <location>
        <begin position="58"/>
        <end position="80"/>
    </location>
</feature>
<proteinExistence type="predicted"/>
<reference evidence="2" key="1">
    <citation type="journal article" date="2020" name="mSystems">
        <title>Genome- and Community-Level Interaction Insights into Carbon Utilization and Element Cycling Functions of Hydrothermarchaeota in Hydrothermal Sediment.</title>
        <authorList>
            <person name="Zhou Z."/>
            <person name="Liu Y."/>
            <person name="Xu W."/>
            <person name="Pan J."/>
            <person name="Luo Z.H."/>
            <person name="Li M."/>
        </authorList>
    </citation>
    <scope>NUCLEOTIDE SEQUENCE [LARGE SCALE GENOMIC DNA]</scope>
    <source>
        <strain evidence="2">SpSt-16</strain>
    </source>
</reference>
<keyword evidence="1" id="KW-0812">Transmembrane</keyword>
<keyword evidence="1" id="KW-0472">Membrane</keyword>
<accession>A0A7C2VGK7</accession>
<organism evidence="2">
    <name type="scientific">Ignisphaera aggregans</name>
    <dbReference type="NCBI Taxonomy" id="334771"/>
    <lineage>
        <taxon>Archaea</taxon>
        <taxon>Thermoproteota</taxon>
        <taxon>Thermoprotei</taxon>
        <taxon>Desulfurococcales</taxon>
        <taxon>Desulfurococcaceae</taxon>
        <taxon>Ignisphaera</taxon>
    </lineage>
</organism>
<protein>
    <submittedName>
        <fullName evidence="2">Uncharacterized protein</fullName>
    </submittedName>
</protein>
<dbReference type="EMBL" id="DSGT01000007">
    <property type="protein sequence ID" value="HEW53051.1"/>
    <property type="molecule type" value="Genomic_DNA"/>
</dbReference>
<gene>
    <name evidence="2" type="ORF">ENO77_02625</name>
</gene>
<evidence type="ECO:0000313" key="2">
    <source>
        <dbReference type="EMBL" id="HEW53051.1"/>
    </source>
</evidence>
<evidence type="ECO:0000256" key="1">
    <source>
        <dbReference type="SAM" id="Phobius"/>
    </source>
</evidence>
<sequence>MQEKTSSRASKEKQLLLLEFLITLSIVVIESAIFMKYYEDIKISHISEMLSSPLRLGAILSYILSVVLVPMTTILAPDFINKLVDIYKTYVIRSLRFESIEFAEKMSKSSSGVDLLNIVVHNCGHHLQTVPTTSL</sequence>
<name>A0A7C2VGK7_9CREN</name>
<feature type="transmembrane region" description="Helical" evidence="1">
    <location>
        <begin position="15"/>
        <end position="38"/>
    </location>
</feature>
<keyword evidence="1" id="KW-1133">Transmembrane helix</keyword>
<dbReference type="AlphaFoldDB" id="A0A7C2VGK7"/>
<comment type="caution">
    <text evidence="2">The sequence shown here is derived from an EMBL/GenBank/DDBJ whole genome shotgun (WGS) entry which is preliminary data.</text>
</comment>